<dbReference type="OrthoDB" id="1879366at2759"/>
<comment type="cofactor">
    <cofactor evidence="1">
        <name>Zn(2+)</name>
        <dbReference type="ChEBI" id="CHEBI:29105"/>
    </cofactor>
</comment>
<dbReference type="SUPFAM" id="SSF50129">
    <property type="entry name" value="GroES-like"/>
    <property type="match status" value="1"/>
</dbReference>
<dbReference type="GO" id="GO:0008270">
    <property type="term" value="F:zinc ion binding"/>
    <property type="evidence" value="ECO:0007669"/>
    <property type="project" value="InterPro"/>
</dbReference>
<keyword evidence="1" id="KW-0862">Zinc</keyword>
<dbReference type="AlphaFoldDB" id="A0A8J1XSV8"/>
<evidence type="ECO:0000313" key="2">
    <source>
        <dbReference type="EMBL" id="CAH1779565.1"/>
    </source>
</evidence>
<name>A0A8J1XSV8_OWEFU</name>
<dbReference type="InterPro" id="IPR011032">
    <property type="entry name" value="GroES-like_sf"/>
</dbReference>
<keyword evidence="3" id="KW-1185">Reference proteome</keyword>
<keyword evidence="1" id="KW-0479">Metal-binding</keyword>
<dbReference type="InterPro" id="IPR002328">
    <property type="entry name" value="ADH_Zn_CS"/>
</dbReference>
<protein>
    <submittedName>
        <fullName evidence="2">Uncharacterized protein</fullName>
    </submittedName>
</protein>
<dbReference type="InterPro" id="IPR013149">
    <property type="entry name" value="ADH-like_C"/>
</dbReference>
<dbReference type="InterPro" id="IPR020843">
    <property type="entry name" value="ER"/>
</dbReference>
<dbReference type="Pfam" id="PF00107">
    <property type="entry name" value="ADH_zinc_N"/>
    <property type="match status" value="1"/>
</dbReference>
<comment type="caution">
    <text evidence="2">The sequence shown here is derived from an EMBL/GenBank/DDBJ whole genome shotgun (WGS) entry which is preliminary data.</text>
</comment>
<comment type="similarity">
    <text evidence="1">Belongs to the zinc-containing alcohol dehydrogenase family.</text>
</comment>
<dbReference type="EMBL" id="CAIIXF020000003">
    <property type="protein sequence ID" value="CAH1779565.1"/>
    <property type="molecule type" value="Genomic_DNA"/>
</dbReference>
<dbReference type="Pfam" id="PF08240">
    <property type="entry name" value="ADH_N"/>
    <property type="match status" value="1"/>
</dbReference>
<dbReference type="Gene3D" id="3.90.180.10">
    <property type="entry name" value="Medium-chain alcohol dehydrogenases, catalytic domain"/>
    <property type="match status" value="1"/>
</dbReference>
<dbReference type="SUPFAM" id="SSF51735">
    <property type="entry name" value="NAD(P)-binding Rossmann-fold domains"/>
    <property type="match status" value="1"/>
</dbReference>
<dbReference type="InterPro" id="IPR050129">
    <property type="entry name" value="Zn_alcohol_dh"/>
</dbReference>
<reference evidence="2" key="1">
    <citation type="submission" date="2022-03" db="EMBL/GenBank/DDBJ databases">
        <authorList>
            <person name="Martin C."/>
        </authorList>
    </citation>
    <scope>NUCLEOTIDE SEQUENCE</scope>
</reference>
<sequence length="354" mass="38644">MCTMKAIIIDRATGELSVKDVEKPEIKQPSEVLVKVKYSGICGSDLGSLNKKTGNETKCILGHEVSGIVEEIGAAVHDLKVGDPVCVSSVMGCGSCGRCSRGRENLCDNEGISTLLGYLVDGGMTAFIVSKRARLFLLPSEMPLDIAALSEPFATAYHPLEMVAKNLDPEVSKALVIGCGPTGMAMAFLLHYKGFKSITVVQRSKPRRDALLSFDLGIDVLHPDSLISEFETKNGRNDGFDFIFDTSGTAEAINAYFPLARKGGDYCIFGLIDPKVCLDKVNASDLMMNEINILGSNCFTPTDLTKTIDILNKMHQLLDLSKIGINLYPIERYEEGFTDMQDKKVTKVMFEFNV</sequence>
<dbReference type="Proteomes" id="UP000749559">
    <property type="component" value="Unassembled WGS sequence"/>
</dbReference>
<proteinExistence type="inferred from homology"/>
<dbReference type="SMART" id="SM00829">
    <property type="entry name" value="PKS_ER"/>
    <property type="match status" value="1"/>
</dbReference>
<accession>A0A8J1XSV8</accession>
<dbReference type="InterPro" id="IPR036291">
    <property type="entry name" value="NAD(P)-bd_dom_sf"/>
</dbReference>
<dbReference type="PANTHER" id="PTHR43401">
    <property type="entry name" value="L-THREONINE 3-DEHYDROGENASE"/>
    <property type="match status" value="1"/>
</dbReference>
<evidence type="ECO:0000313" key="3">
    <source>
        <dbReference type="Proteomes" id="UP000749559"/>
    </source>
</evidence>
<dbReference type="Gene3D" id="3.40.50.720">
    <property type="entry name" value="NAD(P)-binding Rossmann-like Domain"/>
    <property type="match status" value="1"/>
</dbReference>
<gene>
    <name evidence="2" type="ORF">OFUS_LOCUS6365</name>
</gene>
<dbReference type="GO" id="GO:0016491">
    <property type="term" value="F:oxidoreductase activity"/>
    <property type="evidence" value="ECO:0007669"/>
    <property type="project" value="InterPro"/>
</dbReference>
<dbReference type="InterPro" id="IPR013154">
    <property type="entry name" value="ADH-like_N"/>
</dbReference>
<dbReference type="PROSITE" id="PS00059">
    <property type="entry name" value="ADH_ZINC"/>
    <property type="match status" value="1"/>
</dbReference>
<evidence type="ECO:0000256" key="1">
    <source>
        <dbReference type="RuleBase" id="RU361277"/>
    </source>
</evidence>
<organism evidence="2 3">
    <name type="scientific">Owenia fusiformis</name>
    <name type="common">Polychaete worm</name>
    <dbReference type="NCBI Taxonomy" id="6347"/>
    <lineage>
        <taxon>Eukaryota</taxon>
        <taxon>Metazoa</taxon>
        <taxon>Spiralia</taxon>
        <taxon>Lophotrochozoa</taxon>
        <taxon>Annelida</taxon>
        <taxon>Polychaeta</taxon>
        <taxon>Sedentaria</taxon>
        <taxon>Canalipalpata</taxon>
        <taxon>Sabellida</taxon>
        <taxon>Oweniida</taxon>
        <taxon>Oweniidae</taxon>
        <taxon>Owenia</taxon>
    </lineage>
</organism>
<dbReference type="PANTHER" id="PTHR43401:SF2">
    <property type="entry name" value="L-THREONINE 3-DEHYDROGENASE"/>
    <property type="match status" value="1"/>
</dbReference>